<dbReference type="EMBL" id="JACEIK010001262">
    <property type="protein sequence ID" value="MCD7467736.1"/>
    <property type="molecule type" value="Genomic_DNA"/>
</dbReference>
<comment type="caution">
    <text evidence="1">The sequence shown here is derived from an EMBL/GenBank/DDBJ whole genome shotgun (WGS) entry which is preliminary data.</text>
</comment>
<evidence type="ECO:0000313" key="1">
    <source>
        <dbReference type="EMBL" id="MCD7467736.1"/>
    </source>
</evidence>
<reference evidence="1 2" key="1">
    <citation type="journal article" date="2021" name="BMC Genomics">
        <title>Datura genome reveals duplications of psychoactive alkaloid biosynthetic genes and high mutation rate following tissue culture.</title>
        <authorList>
            <person name="Rajewski A."/>
            <person name="Carter-House D."/>
            <person name="Stajich J."/>
            <person name="Litt A."/>
        </authorList>
    </citation>
    <scope>NUCLEOTIDE SEQUENCE [LARGE SCALE GENOMIC DNA]</scope>
    <source>
        <strain evidence="1">AR-01</strain>
    </source>
</reference>
<organism evidence="1 2">
    <name type="scientific">Datura stramonium</name>
    <name type="common">Jimsonweed</name>
    <name type="synonym">Common thornapple</name>
    <dbReference type="NCBI Taxonomy" id="4076"/>
    <lineage>
        <taxon>Eukaryota</taxon>
        <taxon>Viridiplantae</taxon>
        <taxon>Streptophyta</taxon>
        <taxon>Embryophyta</taxon>
        <taxon>Tracheophyta</taxon>
        <taxon>Spermatophyta</taxon>
        <taxon>Magnoliopsida</taxon>
        <taxon>eudicotyledons</taxon>
        <taxon>Gunneridae</taxon>
        <taxon>Pentapetalae</taxon>
        <taxon>asterids</taxon>
        <taxon>lamiids</taxon>
        <taxon>Solanales</taxon>
        <taxon>Solanaceae</taxon>
        <taxon>Solanoideae</taxon>
        <taxon>Datureae</taxon>
        <taxon>Datura</taxon>
    </lineage>
</organism>
<evidence type="ECO:0000313" key="2">
    <source>
        <dbReference type="Proteomes" id="UP000823775"/>
    </source>
</evidence>
<name>A0ABS8T9S8_DATST</name>
<dbReference type="Proteomes" id="UP000823775">
    <property type="component" value="Unassembled WGS sequence"/>
</dbReference>
<sequence>MQDKFVGGIDLRLIGRRKTPSSIHLSEIRYSDGCLTIAGSLQRLMDCHGGSAAANDCQEESQKLPYFKTYSVDRKSTFRMAHFLDSSLISYGTRKQNSHSLSTIEVEYVSADSYYA</sequence>
<keyword evidence="2" id="KW-1185">Reference proteome</keyword>
<protein>
    <submittedName>
        <fullName evidence="1">Uncharacterized protein</fullName>
    </submittedName>
</protein>
<proteinExistence type="predicted"/>
<accession>A0ABS8T9S8</accession>
<gene>
    <name evidence="1" type="ORF">HAX54_005348</name>
</gene>